<name>A0A4R0NAK1_9SPHI</name>
<accession>A0A4U1G670</accession>
<reference evidence="3 5" key="2">
    <citation type="submission" date="2019-04" db="EMBL/GenBank/DDBJ databases">
        <title>Pedobacter sp. RP-1-16 sp. nov., isolated from Arctic soil.</title>
        <authorList>
            <person name="Dahal R.H."/>
            <person name="Kim D.-U."/>
        </authorList>
    </citation>
    <scope>NUCLEOTIDE SEQUENCE [LARGE SCALE GENOMIC DNA]</scope>
    <source>
        <strain evidence="3 5">RP-1-16</strain>
    </source>
</reference>
<dbReference type="Proteomes" id="UP000309594">
    <property type="component" value="Unassembled WGS sequence"/>
</dbReference>
<evidence type="ECO:0000313" key="3">
    <source>
        <dbReference type="EMBL" id="TKC59277.1"/>
    </source>
</evidence>
<evidence type="ECO:0000313" key="2">
    <source>
        <dbReference type="EMBL" id="TCC97289.1"/>
    </source>
</evidence>
<dbReference type="GO" id="GO:0015562">
    <property type="term" value="F:efflux transmembrane transporter activity"/>
    <property type="evidence" value="ECO:0007669"/>
    <property type="project" value="InterPro"/>
</dbReference>
<dbReference type="EMBL" id="SWDX01000006">
    <property type="protein sequence ID" value="TKC59277.1"/>
    <property type="molecule type" value="Genomic_DNA"/>
</dbReference>
<proteinExistence type="predicted"/>
<gene>
    <name evidence="2" type="ORF">EZ444_10590</name>
    <name evidence="3" type="ORF">FBD94_17245</name>
</gene>
<dbReference type="EMBL" id="SJSM01000004">
    <property type="protein sequence ID" value="TCC97289.1"/>
    <property type="molecule type" value="Genomic_DNA"/>
</dbReference>
<protein>
    <submittedName>
        <fullName evidence="3">TolC family protein</fullName>
    </submittedName>
</protein>
<keyword evidence="1" id="KW-0732">Signal</keyword>
<feature type="signal peptide" evidence="1">
    <location>
        <begin position="1"/>
        <end position="21"/>
    </location>
</feature>
<feature type="chain" id="PRO_5040683844" evidence="1">
    <location>
        <begin position="22"/>
        <end position="226"/>
    </location>
</feature>
<reference evidence="2 4" key="1">
    <citation type="submission" date="2019-02" db="EMBL/GenBank/DDBJ databases">
        <title>Pedobacter sp. RP-3-8 sp. nov., isolated from Arctic soil.</title>
        <authorList>
            <person name="Dahal R.H."/>
        </authorList>
    </citation>
    <scope>NUCLEOTIDE SEQUENCE [LARGE SCALE GENOMIC DNA]</scope>
    <source>
        <strain evidence="2 4">RP-3-8</strain>
    </source>
</reference>
<comment type="caution">
    <text evidence="2">The sequence shown here is derived from an EMBL/GenBank/DDBJ whole genome shotgun (WGS) entry which is preliminary data.</text>
</comment>
<dbReference type="AlphaFoldDB" id="A0A4R0NAK1"/>
<evidence type="ECO:0000313" key="5">
    <source>
        <dbReference type="Proteomes" id="UP000309594"/>
    </source>
</evidence>
<evidence type="ECO:0000313" key="4">
    <source>
        <dbReference type="Proteomes" id="UP000291117"/>
    </source>
</evidence>
<dbReference type="SUPFAM" id="SSF56954">
    <property type="entry name" value="Outer membrane efflux proteins (OEP)"/>
    <property type="match status" value="1"/>
</dbReference>
<accession>A0A4R0NAK1</accession>
<evidence type="ECO:0000256" key="1">
    <source>
        <dbReference type="SAM" id="SignalP"/>
    </source>
</evidence>
<dbReference type="Proteomes" id="UP000291117">
    <property type="component" value="Unassembled WGS sequence"/>
</dbReference>
<dbReference type="OrthoDB" id="793488at2"/>
<organism evidence="2 4">
    <name type="scientific">Pedobacter hiemivivus</name>
    <dbReference type="NCBI Taxonomy" id="2530454"/>
    <lineage>
        <taxon>Bacteria</taxon>
        <taxon>Pseudomonadati</taxon>
        <taxon>Bacteroidota</taxon>
        <taxon>Sphingobacteriia</taxon>
        <taxon>Sphingobacteriales</taxon>
        <taxon>Sphingobacteriaceae</taxon>
        <taxon>Pedobacter</taxon>
    </lineage>
</organism>
<sequence length="226" mass="26092">MKKLLNIILVSLMFLSADVLAQESIIPEINYSDLEKYISLAKQNYPRRKMFEERAIGAKTQIPIAQLSYLDVFNGSYFYRPKDRTVIDPLNPYNVNGFQFGINVNLGNFLQKPFTVKKAKADYKIARLEQEEYDTQLEMEVKRRYYDYIQQLSQLKIYTQSAQDNKGVSDGLKNRFERGEITLDAYNQSRVAQSGSSIAKIQSEVTFLKAKDLLEEIIGKKISDVK</sequence>
<dbReference type="RefSeq" id="WP_131608701.1">
    <property type="nucleotide sequence ID" value="NZ_SJSM01000004.1"/>
</dbReference>
<dbReference type="Gene3D" id="1.20.1600.10">
    <property type="entry name" value="Outer membrane efflux proteins (OEP)"/>
    <property type="match status" value="1"/>
</dbReference>
<keyword evidence="4" id="KW-1185">Reference proteome</keyword>